<dbReference type="InterPro" id="IPR010920">
    <property type="entry name" value="LSM_dom_sf"/>
</dbReference>
<dbReference type="PANTHER" id="PTHR30566">
    <property type="entry name" value="YNAI-RELATED MECHANOSENSITIVE ION CHANNEL"/>
    <property type="match status" value="1"/>
</dbReference>
<evidence type="ECO:0000259" key="6">
    <source>
        <dbReference type="Pfam" id="PF00924"/>
    </source>
</evidence>
<proteinExistence type="predicted"/>
<dbReference type="Proteomes" id="UP000553888">
    <property type="component" value="Unassembled WGS sequence"/>
</dbReference>
<evidence type="ECO:0000256" key="1">
    <source>
        <dbReference type="ARBA" id="ARBA00004370"/>
    </source>
</evidence>
<dbReference type="Gene3D" id="2.30.30.60">
    <property type="match status" value="1"/>
</dbReference>
<dbReference type="AlphaFoldDB" id="A0A852YM25"/>
<name>A0A852YM25_9MICO</name>
<evidence type="ECO:0000313" key="8">
    <source>
        <dbReference type="Proteomes" id="UP000553888"/>
    </source>
</evidence>
<dbReference type="InterPro" id="IPR023408">
    <property type="entry name" value="MscS_beta-dom_sf"/>
</dbReference>
<evidence type="ECO:0000256" key="4">
    <source>
        <dbReference type="ARBA" id="ARBA00023136"/>
    </source>
</evidence>
<evidence type="ECO:0000256" key="3">
    <source>
        <dbReference type="ARBA" id="ARBA00022989"/>
    </source>
</evidence>
<evidence type="ECO:0000256" key="5">
    <source>
        <dbReference type="SAM" id="Phobius"/>
    </source>
</evidence>
<feature type="transmembrane region" description="Helical" evidence="5">
    <location>
        <begin position="34"/>
        <end position="56"/>
    </location>
</feature>
<protein>
    <submittedName>
        <fullName evidence="7">Small-conductance mechanosensitive channel</fullName>
    </submittedName>
</protein>
<comment type="caution">
    <text evidence="7">The sequence shown here is derived from an EMBL/GenBank/DDBJ whole genome shotgun (WGS) entry which is preliminary data.</text>
</comment>
<dbReference type="InterPro" id="IPR006685">
    <property type="entry name" value="MscS_channel_2nd"/>
</dbReference>
<gene>
    <name evidence="7" type="ORF">BJ979_000901</name>
</gene>
<feature type="transmembrane region" description="Helical" evidence="5">
    <location>
        <begin position="153"/>
        <end position="174"/>
    </location>
</feature>
<dbReference type="GO" id="GO:0055085">
    <property type="term" value="P:transmembrane transport"/>
    <property type="evidence" value="ECO:0007669"/>
    <property type="project" value="InterPro"/>
</dbReference>
<dbReference type="EMBL" id="JACBZY010000001">
    <property type="protein sequence ID" value="NYG98275.1"/>
    <property type="molecule type" value="Genomic_DNA"/>
</dbReference>
<feature type="transmembrane region" description="Helical" evidence="5">
    <location>
        <begin position="109"/>
        <end position="132"/>
    </location>
</feature>
<feature type="transmembrane region" description="Helical" evidence="5">
    <location>
        <begin position="77"/>
        <end position="94"/>
    </location>
</feature>
<accession>A0A852YM25</accession>
<feature type="domain" description="Mechanosensitive ion channel MscS" evidence="6">
    <location>
        <begin position="202"/>
        <end position="268"/>
    </location>
</feature>
<sequence>MTHPVLAVSASASAQSAAMPAAAPLIPVPSWPAFAIAVAVAIVVALIITVVVTLPVRLLAKRRQWEPTALRRIRRPFRVLLLVILLWSAVEVALPERTWLPRLEHGAKILVIAATAWLIAGAVSAALGGVLARYPTDVEDNRVARRIRTQVLLLRRISMVVLVVIAVGAILLTFPGVEALGGSLLASAGLVSVVAGLAAQSTLANLFAGVQLAFSDAIRVDDVVVVETQWGRIEEITLSYVVVHLWDDRRLVLPSTYFTTTPFENWTRHSSDLLGAVEFDLDWGVSPTAMRDELDFVLSRTELWDRRTKVLQVTDAVGGQVHVRILVSAKNAGDLFDLRCYVREQLVEWVRHSEPAGLPRQRVEMVDAAPARRREPPADTGGLFTGSADAERRGLSFTQAIPLPDPVHVQADAEARER</sequence>
<keyword evidence="8" id="KW-1185">Reference proteome</keyword>
<dbReference type="RefSeq" id="WP_343046596.1">
    <property type="nucleotide sequence ID" value="NZ_JACBZY010000001.1"/>
</dbReference>
<dbReference type="Pfam" id="PF00924">
    <property type="entry name" value="MS_channel_2nd"/>
    <property type="match status" value="1"/>
</dbReference>
<keyword evidence="2 5" id="KW-0812">Transmembrane</keyword>
<dbReference type="GO" id="GO:0016020">
    <property type="term" value="C:membrane"/>
    <property type="evidence" value="ECO:0007669"/>
    <property type="project" value="UniProtKB-SubCell"/>
</dbReference>
<reference evidence="7 8" key="1">
    <citation type="submission" date="2020-07" db="EMBL/GenBank/DDBJ databases">
        <title>Sequencing the genomes of 1000 actinobacteria strains.</title>
        <authorList>
            <person name="Klenk H.-P."/>
        </authorList>
    </citation>
    <scope>NUCLEOTIDE SEQUENCE [LARGE SCALE GENOMIC DNA]</scope>
    <source>
        <strain evidence="7 8">DSM 23141</strain>
    </source>
</reference>
<keyword evidence="4 5" id="KW-0472">Membrane</keyword>
<dbReference type="SUPFAM" id="SSF50182">
    <property type="entry name" value="Sm-like ribonucleoproteins"/>
    <property type="match status" value="1"/>
</dbReference>
<comment type="subcellular location">
    <subcellularLocation>
        <location evidence="1">Membrane</location>
    </subcellularLocation>
</comment>
<dbReference type="PANTHER" id="PTHR30566:SF25">
    <property type="entry name" value="INNER MEMBRANE PROTEIN"/>
    <property type="match status" value="1"/>
</dbReference>
<dbReference type="Gene3D" id="1.10.287.1260">
    <property type="match status" value="1"/>
</dbReference>
<evidence type="ECO:0000313" key="7">
    <source>
        <dbReference type="EMBL" id="NYG98275.1"/>
    </source>
</evidence>
<keyword evidence="3 5" id="KW-1133">Transmembrane helix</keyword>
<evidence type="ECO:0000256" key="2">
    <source>
        <dbReference type="ARBA" id="ARBA00022692"/>
    </source>
</evidence>
<organism evidence="7 8">
    <name type="scientific">Schumannella luteola</name>
    <dbReference type="NCBI Taxonomy" id="472059"/>
    <lineage>
        <taxon>Bacteria</taxon>
        <taxon>Bacillati</taxon>
        <taxon>Actinomycetota</taxon>
        <taxon>Actinomycetes</taxon>
        <taxon>Micrococcales</taxon>
        <taxon>Microbacteriaceae</taxon>
        <taxon>Schumannella</taxon>
    </lineage>
</organism>